<evidence type="ECO:0000256" key="6">
    <source>
        <dbReference type="ARBA" id="ARBA00022755"/>
    </source>
</evidence>
<evidence type="ECO:0000313" key="13">
    <source>
        <dbReference type="EMBL" id="BAN91008.1"/>
    </source>
</evidence>
<dbReference type="InterPro" id="IPR017926">
    <property type="entry name" value="GATASE"/>
</dbReference>
<accession>U3TG82</accession>
<dbReference type="PANTHER" id="PTHR11922:SF2">
    <property type="entry name" value="GMP SYNTHASE [GLUTAMINE-HYDROLYZING]"/>
    <property type="match status" value="1"/>
</dbReference>
<feature type="active site" description="Nucleophile" evidence="10">
    <location>
        <position position="87"/>
    </location>
</feature>
<proteinExistence type="inferred from homology"/>
<dbReference type="Gene3D" id="3.30.300.10">
    <property type="match status" value="1"/>
</dbReference>
<dbReference type="GO" id="GO:0003921">
    <property type="term" value="F:GMP synthase activity"/>
    <property type="evidence" value="ECO:0007669"/>
    <property type="project" value="InterPro"/>
</dbReference>
<evidence type="ECO:0000256" key="2">
    <source>
        <dbReference type="ARBA" id="ARBA00005153"/>
    </source>
</evidence>
<feature type="binding site" evidence="11">
    <location>
        <begin position="226"/>
        <end position="232"/>
    </location>
    <ligand>
        <name>ATP</name>
        <dbReference type="ChEBI" id="CHEBI:30616"/>
    </ligand>
</feature>
<dbReference type="EMBL" id="AP012489">
    <property type="protein sequence ID" value="BAN91008.1"/>
    <property type="molecule type" value="Genomic_DNA"/>
</dbReference>
<feature type="domain" description="GMPS ATP-PPase" evidence="12">
    <location>
        <begin position="199"/>
        <end position="387"/>
    </location>
</feature>
<comment type="pathway">
    <text evidence="2 10">Purine metabolism; GMP biosynthesis; GMP from XMP (L-Gln route): step 1/1.</text>
</comment>
<dbReference type="EC" id="6.3.5.2" evidence="10"/>
<dbReference type="Gene3D" id="3.40.50.620">
    <property type="entry name" value="HUPs"/>
    <property type="match status" value="1"/>
</dbReference>
<comment type="catalytic activity">
    <reaction evidence="9 10">
        <text>XMP + L-glutamine + ATP + H2O = GMP + L-glutamate + AMP + diphosphate + 2 H(+)</text>
        <dbReference type="Rhea" id="RHEA:11680"/>
        <dbReference type="ChEBI" id="CHEBI:15377"/>
        <dbReference type="ChEBI" id="CHEBI:15378"/>
        <dbReference type="ChEBI" id="CHEBI:29985"/>
        <dbReference type="ChEBI" id="CHEBI:30616"/>
        <dbReference type="ChEBI" id="CHEBI:33019"/>
        <dbReference type="ChEBI" id="CHEBI:57464"/>
        <dbReference type="ChEBI" id="CHEBI:58115"/>
        <dbReference type="ChEBI" id="CHEBI:58359"/>
        <dbReference type="ChEBI" id="CHEBI:456215"/>
        <dbReference type="EC" id="6.3.5.2"/>
    </reaction>
</comment>
<dbReference type="InterPro" id="IPR022955">
    <property type="entry name" value="GMP_synthase"/>
</dbReference>
<evidence type="ECO:0000256" key="7">
    <source>
        <dbReference type="ARBA" id="ARBA00022840"/>
    </source>
</evidence>
<sequence>MGKAWDLDSVLVVDFGGQYAHLIARRIRELGVYSEIVPAVNLDAVGDAVSRSAGVILSGGPGSVWESRHDEAALMAIESGKPVLGICYGHQLLAKVLGGEVGRSPLPEFGPTEVEVLDHGLLLDGLPAKFKVWMSHYDAVLRPPRGAKVLARSPGSPVAAMELGSRVFGVQWHPEVRHSQFGMELLDNFLSVVGVPRSWRPGDMVSELVEGVRLQVGDARAVAAVSGGVDSTVAALIAKKALGDRLHPVFIDHGLHPEGEVERVLKLLSTVGIEPMIIDAGEQFLSALEGVADPEEKRRVVGRLYAEVLELVARELGAEYLVQGTIYPDVIESGASPGADVIKTHHNVGGLPRDMGLKLVEPLRLFYKDEVRVIAEKLGIPRELVWKQPVPGPGLAVRVEGPLTREKLRIVRHADAIVREEVESAGLSGRLWQYFAVLTASKATGVRGDSRSYGYVVALRAVESMDAMTAKPAELPWWLLERIAWRITSEIPEVVRVVYDITSKPPSTIEWE</sequence>
<dbReference type="PROSITE" id="PS51273">
    <property type="entry name" value="GATASE_TYPE_1"/>
    <property type="match status" value="1"/>
</dbReference>
<evidence type="ECO:0000256" key="10">
    <source>
        <dbReference type="HAMAP-Rule" id="MF_00344"/>
    </source>
</evidence>
<dbReference type="NCBIfam" id="NF000848">
    <property type="entry name" value="PRK00074.1"/>
    <property type="match status" value="1"/>
</dbReference>
<evidence type="ECO:0000259" key="12">
    <source>
        <dbReference type="PROSITE" id="PS51553"/>
    </source>
</evidence>
<evidence type="ECO:0000256" key="11">
    <source>
        <dbReference type="PROSITE-ProRule" id="PRU00886"/>
    </source>
</evidence>
<evidence type="ECO:0000256" key="9">
    <source>
        <dbReference type="ARBA" id="ARBA00049404"/>
    </source>
</evidence>
<dbReference type="Pfam" id="PF00958">
    <property type="entry name" value="GMP_synt_C"/>
    <property type="match status" value="1"/>
</dbReference>
<dbReference type="GO" id="GO:0005524">
    <property type="term" value="F:ATP binding"/>
    <property type="evidence" value="ECO:0007669"/>
    <property type="project" value="UniProtKB-UniRule"/>
</dbReference>
<organism evidence="13 14">
    <name type="scientific">Aeropyrum camini SY1 = JCM 12091</name>
    <dbReference type="NCBI Taxonomy" id="1198449"/>
    <lineage>
        <taxon>Archaea</taxon>
        <taxon>Thermoproteota</taxon>
        <taxon>Thermoprotei</taxon>
        <taxon>Desulfurococcales</taxon>
        <taxon>Desulfurococcaceae</taxon>
        <taxon>Aeropyrum</taxon>
    </lineage>
</organism>
<dbReference type="KEGG" id="acj:ACAM_1539"/>
<dbReference type="Proteomes" id="UP000016887">
    <property type="component" value="Chromosome"/>
</dbReference>
<keyword evidence="8 10" id="KW-0315">Glutamine amidotransferase</keyword>
<dbReference type="SUPFAM" id="SSF52402">
    <property type="entry name" value="Adenine nucleotide alpha hydrolases-like"/>
    <property type="match status" value="1"/>
</dbReference>
<dbReference type="NCBIfam" id="TIGR00888">
    <property type="entry name" value="guaA_Nterm"/>
    <property type="match status" value="1"/>
</dbReference>
<evidence type="ECO:0000256" key="5">
    <source>
        <dbReference type="ARBA" id="ARBA00022749"/>
    </source>
</evidence>
<evidence type="ECO:0000256" key="4">
    <source>
        <dbReference type="ARBA" id="ARBA00022741"/>
    </source>
</evidence>
<dbReference type="PRINTS" id="PR00099">
    <property type="entry name" value="CPSGATASE"/>
</dbReference>
<keyword evidence="5 10" id="KW-0332">GMP biosynthesis</keyword>
<protein>
    <recommendedName>
        <fullName evidence="10">GMP synthase [glutamine-hydrolyzing]</fullName>
        <ecNumber evidence="10">6.3.5.2</ecNumber>
    </recommendedName>
    <alternativeName>
        <fullName evidence="10">GMP synthetase</fullName>
    </alternativeName>
    <alternativeName>
        <fullName evidence="10">Glutamine amidotransferase</fullName>
    </alternativeName>
</protein>
<dbReference type="InterPro" id="IPR029062">
    <property type="entry name" value="Class_I_gatase-like"/>
</dbReference>
<dbReference type="PANTHER" id="PTHR11922">
    <property type="entry name" value="GMP SYNTHASE-RELATED"/>
    <property type="match status" value="1"/>
</dbReference>
<dbReference type="FunFam" id="3.30.300.10:FF:000002">
    <property type="entry name" value="GMP synthase [glutamine-hydrolyzing]"/>
    <property type="match status" value="1"/>
</dbReference>
<dbReference type="STRING" id="1198449.ACAM_1539"/>
<dbReference type="PATRIC" id="fig|1198449.6.peg.1557"/>
<dbReference type="InterPro" id="IPR004739">
    <property type="entry name" value="GMP_synth_GATase"/>
</dbReference>
<dbReference type="HAMAP" id="MF_00344">
    <property type="entry name" value="GMP_synthase"/>
    <property type="match status" value="1"/>
</dbReference>
<gene>
    <name evidence="10 13" type="primary">guaA</name>
    <name evidence="13" type="ORF">ACAM_1539</name>
</gene>
<dbReference type="CDD" id="cd01742">
    <property type="entry name" value="GATase1_GMP_Synthase"/>
    <property type="match status" value="1"/>
</dbReference>
<keyword evidence="3 10" id="KW-0436">Ligase</keyword>
<dbReference type="InterPro" id="IPR014729">
    <property type="entry name" value="Rossmann-like_a/b/a_fold"/>
</dbReference>
<name>U3TG82_9CREN</name>
<dbReference type="eggNOG" id="arCOG00087">
    <property type="taxonomic scope" value="Archaea"/>
</dbReference>
<dbReference type="NCBIfam" id="TIGR00884">
    <property type="entry name" value="guaA_Cterm"/>
    <property type="match status" value="1"/>
</dbReference>
<dbReference type="AlphaFoldDB" id="U3TG82"/>
<dbReference type="PRINTS" id="PR00097">
    <property type="entry name" value="ANTSNTHASEII"/>
</dbReference>
<dbReference type="SUPFAM" id="SSF52317">
    <property type="entry name" value="Class I glutamine amidotransferase-like"/>
    <property type="match status" value="1"/>
</dbReference>
<dbReference type="UniPathway" id="UPA00189">
    <property type="reaction ID" value="UER00296"/>
</dbReference>
<keyword evidence="14" id="KW-1185">Reference proteome</keyword>
<dbReference type="InterPro" id="IPR022310">
    <property type="entry name" value="NAD/GMP_synthase"/>
</dbReference>
<dbReference type="Pfam" id="PF02540">
    <property type="entry name" value="NAD_synthase"/>
    <property type="match status" value="1"/>
</dbReference>
<dbReference type="Gene3D" id="3.40.50.880">
    <property type="match status" value="1"/>
</dbReference>
<evidence type="ECO:0000256" key="1">
    <source>
        <dbReference type="ARBA" id="ARBA00002332"/>
    </source>
</evidence>
<keyword evidence="7 10" id="KW-0067">ATP-binding</keyword>
<feature type="active site" evidence="10">
    <location>
        <position position="175"/>
    </location>
</feature>
<dbReference type="InterPro" id="IPR025777">
    <property type="entry name" value="GMPS_ATP_PPase_dom"/>
</dbReference>
<dbReference type="InterPro" id="IPR001674">
    <property type="entry name" value="GMP_synth_C"/>
</dbReference>
<dbReference type="GO" id="GO:0005829">
    <property type="term" value="C:cytosol"/>
    <property type="evidence" value="ECO:0007669"/>
    <property type="project" value="TreeGrafter"/>
</dbReference>
<keyword evidence="4 10" id="KW-0547">Nucleotide-binding</keyword>
<dbReference type="PROSITE" id="PS51553">
    <property type="entry name" value="GMPS_ATP_PPASE"/>
    <property type="match status" value="1"/>
</dbReference>
<dbReference type="GeneID" id="17111088"/>
<evidence type="ECO:0000256" key="8">
    <source>
        <dbReference type="ARBA" id="ARBA00022962"/>
    </source>
</evidence>
<comment type="function">
    <text evidence="1 10">Catalyzes the synthesis of GMP from XMP.</text>
</comment>
<dbReference type="CDD" id="cd01997">
    <property type="entry name" value="GMP_synthase_C"/>
    <property type="match status" value="1"/>
</dbReference>
<evidence type="ECO:0000256" key="3">
    <source>
        <dbReference type="ARBA" id="ARBA00022598"/>
    </source>
</evidence>
<dbReference type="PRINTS" id="PR00096">
    <property type="entry name" value="GATASE"/>
</dbReference>
<evidence type="ECO:0000313" key="14">
    <source>
        <dbReference type="Proteomes" id="UP000016887"/>
    </source>
</evidence>
<keyword evidence="6 10" id="KW-0658">Purine biosynthesis</keyword>
<dbReference type="RefSeq" id="WP_022542274.1">
    <property type="nucleotide sequence ID" value="NC_022521.1"/>
</dbReference>
<dbReference type="Pfam" id="PF00117">
    <property type="entry name" value="GATase"/>
    <property type="match status" value="1"/>
</dbReference>
<feature type="active site" evidence="10">
    <location>
        <position position="173"/>
    </location>
</feature>
<reference evidence="13 14" key="1">
    <citation type="journal article" date="2013" name="Appl. Environ. Microbiol.">
        <title>Variation of the Virus-Related Elements within Syntenic Genomes of the Hyperthermophilic Archaeon Aeropyrum.</title>
        <authorList>
            <person name="Daifuku T."/>
            <person name="Yoshida T."/>
            <person name="Kitamura T."/>
            <person name="Kawaichi S."/>
            <person name="Inoue T."/>
            <person name="Nomura K."/>
            <person name="Yoshida Y."/>
            <person name="Kuno S."/>
            <person name="Sako Y."/>
        </authorList>
    </citation>
    <scope>NUCLEOTIDE SEQUENCE [LARGE SCALE GENOMIC DNA]</scope>
    <source>
        <strain evidence="13 14">SY1</strain>
    </source>
</reference>